<proteinExistence type="predicted"/>
<feature type="transmembrane region" description="Helical" evidence="1">
    <location>
        <begin position="130"/>
        <end position="154"/>
    </location>
</feature>
<feature type="transmembrane region" description="Helical" evidence="1">
    <location>
        <begin position="466"/>
        <end position="487"/>
    </location>
</feature>
<dbReference type="EMBL" id="WNJO01000002">
    <property type="protein sequence ID" value="MTV81597.1"/>
    <property type="molecule type" value="Genomic_DNA"/>
</dbReference>
<evidence type="ECO:0000313" key="3">
    <source>
        <dbReference type="Proteomes" id="UP000466388"/>
    </source>
</evidence>
<feature type="transmembrane region" description="Helical" evidence="1">
    <location>
        <begin position="507"/>
        <end position="530"/>
    </location>
</feature>
<feature type="transmembrane region" description="Helical" evidence="1">
    <location>
        <begin position="351"/>
        <end position="374"/>
    </location>
</feature>
<keyword evidence="1" id="KW-0812">Transmembrane</keyword>
<keyword evidence="1" id="KW-1133">Transmembrane helix</keyword>
<feature type="transmembrane region" description="Helical" evidence="1">
    <location>
        <begin position="244"/>
        <end position="263"/>
    </location>
</feature>
<name>A0A7X3C295_9LACO</name>
<gene>
    <name evidence="2" type="ORF">GM612_02870</name>
</gene>
<reference evidence="2 3" key="1">
    <citation type="submission" date="2019-11" db="EMBL/GenBank/DDBJ databases">
        <title>Lactobacillus sp. nov. CRM56-3, isolated from fermented tea leaves.</title>
        <authorList>
            <person name="Phuengjayaem S."/>
            <person name="Tanasupawat S."/>
        </authorList>
    </citation>
    <scope>NUCLEOTIDE SEQUENCE [LARGE SCALE GENOMIC DNA]</scope>
    <source>
        <strain evidence="2 3">CRM56-3</strain>
    </source>
</reference>
<accession>A0A7X3C295</accession>
<comment type="caution">
    <text evidence="2">The sequence shown here is derived from an EMBL/GenBank/DDBJ whole genome shotgun (WGS) entry which is preliminary data.</text>
</comment>
<feature type="transmembrane region" description="Helical" evidence="1">
    <location>
        <begin position="300"/>
        <end position="318"/>
    </location>
</feature>
<feature type="transmembrane region" description="Helical" evidence="1">
    <location>
        <begin position="166"/>
        <end position="186"/>
    </location>
</feature>
<dbReference type="AlphaFoldDB" id="A0A7X3C295"/>
<organism evidence="2 3">
    <name type="scientific">Secundilactobacillus folii</name>
    <dbReference type="NCBI Taxonomy" id="2678357"/>
    <lineage>
        <taxon>Bacteria</taxon>
        <taxon>Bacillati</taxon>
        <taxon>Bacillota</taxon>
        <taxon>Bacilli</taxon>
        <taxon>Lactobacillales</taxon>
        <taxon>Lactobacillaceae</taxon>
        <taxon>Secundilactobacillus</taxon>
    </lineage>
</organism>
<protein>
    <submittedName>
        <fullName evidence="2">ABC transporter permease</fullName>
    </submittedName>
</protein>
<feature type="transmembrane region" description="Helical" evidence="1">
    <location>
        <begin position="394"/>
        <end position="418"/>
    </location>
</feature>
<evidence type="ECO:0000313" key="2">
    <source>
        <dbReference type="EMBL" id="MTV81597.1"/>
    </source>
</evidence>
<feature type="transmembrane region" description="Helical" evidence="1">
    <location>
        <begin position="23"/>
        <end position="40"/>
    </location>
</feature>
<feature type="transmembrane region" description="Helical" evidence="1">
    <location>
        <begin position="80"/>
        <end position="104"/>
    </location>
</feature>
<dbReference type="Proteomes" id="UP000466388">
    <property type="component" value="Unassembled WGS sequence"/>
</dbReference>
<dbReference type="RefSeq" id="WP_155430871.1">
    <property type="nucleotide sequence ID" value="NZ_WNJO01000002.1"/>
</dbReference>
<keyword evidence="3" id="KW-1185">Reference proteome</keyword>
<feature type="transmembrane region" description="Helical" evidence="1">
    <location>
        <begin position="198"/>
        <end position="214"/>
    </location>
</feature>
<keyword evidence="1" id="KW-0472">Membrane</keyword>
<evidence type="ECO:0000256" key="1">
    <source>
        <dbReference type="SAM" id="Phobius"/>
    </source>
</evidence>
<sequence>MRQSDRVAQTGYLTKMFLRRDRFAILIWLLGIIGLIAAGAEKIVGLSGDAAQTNSLVTALQTPSMAALFVPLSGATASTAVIFAASMVVFTGLVSAMMNIFFAVRNTRTQEDNGVLEMIRAHSVGRQSSLLATVFELLLVNGLVVLLSGFTLQFINMKGSDTAGNWLFSIGIAVLGMMFGSLSLLLAQFASNARGATTMSYGLLGILYVARALTDVRNVKYTWWTVFGWLEKVDPYGHNRLMPVIYMLGLALVMLTITFLISAKRDLGSGLLPDRLGHRRANGFLMGPISLIFRLEKTSLIAWIVGLAVFGLSMGTLFDTIGDMIHNSPMVAKIIGPAAAASAGRTATLQFAAMMAVIMAIGASVPAISTMLRLNSDEQKGWLESIHARGISRWHIFVAYTLVGIVGSLLSLLAGTLGMAVGSQGTWQAFAISRILRVFWGFLPANLVVIGIVAVLLGLLGRYQQIAWVIPIYALLSIYLGGLLDFPEWTRRLTPFGWINRVPLRNVQWAQVGWLTVLSLGLILVGYFLYRRRDLVEN</sequence>
<feature type="transmembrane region" description="Helical" evidence="1">
    <location>
        <begin position="438"/>
        <end position="459"/>
    </location>
</feature>